<dbReference type="EMBL" id="OC985961">
    <property type="protein sequence ID" value="CAG4642616.1"/>
    <property type="molecule type" value="Genomic_DNA"/>
</dbReference>
<dbReference type="GO" id="GO:0005634">
    <property type="term" value="C:nucleus"/>
    <property type="evidence" value="ECO:0007669"/>
    <property type="project" value="TreeGrafter"/>
</dbReference>
<dbReference type="GO" id="GO:0000056">
    <property type="term" value="P:ribosomal small subunit export from nucleus"/>
    <property type="evidence" value="ECO:0007669"/>
    <property type="project" value="TreeGrafter"/>
</dbReference>
<dbReference type="GO" id="GO:0042274">
    <property type="term" value="P:ribosomal small subunit biogenesis"/>
    <property type="evidence" value="ECO:0007669"/>
    <property type="project" value="InterPro"/>
</dbReference>
<evidence type="ECO:0000256" key="1">
    <source>
        <dbReference type="ARBA" id="ARBA00009078"/>
    </source>
</evidence>
<accession>A0A9N6WTN4</accession>
<dbReference type="PANTHER" id="PTHR21531">
    <property type="entry name" value="LOW-TEMPERATURE VIABILITY PROTEIN LTV1-RELATED"/>
    <property type="match status" value="1"/>
</dbReference>
<evidence type="ECO:0000256" key="2">
    <source>
        <dbReference type="ARBA" id="ARBA00021561"/>
    </source>
</evidence>
<dbReference type="PANTHER" id="PTHR21531:SF0">
    <property type="entry name" value="PROTEIN LTV1 HOMOLOG"/>
    <property type="match status" value="1"/>
</dbReference>
<dbReference type="GO" id="GO:0005829">
    <property type="term" value="C:cytosol"/>
    <property type="evidence" value="ECO:0007669"/>
    <property type="project" value="TreeGrafter"/>
</dbReference>
<dbReference type="Pfam" id="PF04180">
    <property type="entry name" value="LTV"/>
    <property type="match status" value="2"/>
</dbReference>
<feature type="compositionally biased region" description="Acidic residues" evidence="3">
    <location>
        <begin position="301"/>
        <end position="315"/>
    </location>
</feature>
<gene>
    <name evidence="4" type="primary">EOG090X08PQ</name>
</gene>
<comment type="similarity">
    <text evidence="1">Belongs to the LTV1 family.</text>
</comment>
<proteinExistence type="inferred from homology"/>
<evidence type="ECO:0000313" key="4">
    <source>
        <dbReference type="EMBL" id="CAG4642616.1"/>
    </source>
</evidence>
<protein>
    <recommendedName>
        <fullName evidence="2">Protein LTV1 homolog</fullName>
    </recommendedName>
</protein>
<sequence length="456" mass="52140">MPKTKKFIDKKNADTFVLVHRSQRDPLAADETAPQRVFVPVGSRGDRNDTTQSVQKPVDKVKRKEAQVEYGVYYDDDYDYLQHLRDVNQTAEWELAEDNKNSRAVQLGLPSIVFPSKYEEEVGLLNRAAPHSGPRPDLDPDIVAALDDDFDYDDPENQLEDDFITMANAGGLSDEEEDDVLGDLRSNSAEFSDPDVDDFCDKESRFTEYSMSSSVMRRNTGLTLVDDRFEQMYAEYDDEQMGALDCEEIEGHIEPNDEYLLKLATEFEHEKSEGLRLNQEIGRKVRSDIEATGSKYFEETKSDDDCESSSSEEEGVPERKWDCESILSTYSNLYNHPKLISEPSKKIQVDPKTGIPRDVLGKPGLTKKFLDQFNEATGDQDDDTQSMISTLSTISIRPKDETPAQRKERKMLVKDYRRERRMEKKANSLAFKEEKLRQEKQNLNNRVNVSGGLKLC</sequence>
<organism evidence="4">
    <name type="scientific">Evadne anonyx</name>
    <dbReference type="NCBI Taxonomy" id="141404"/>
    <lineage>
        <taxon>Eukaryota</taxon>
        <taxon>Metazoa</taxon>
        <taxon>Ecdysozoa</taxon>
        <taxon>Arthropoda</taxon>
        <taxon>Crustacea</taxon>
        <taxon>Branchiopoda</taxon>
        <taxon>Diplostraca</taxon>
        <taxon>Cladocera</taxon>
        <taxon>Onychopoda</taxon>
        <taxon>Podonidae</taxon>
        <taxon>Evadne</taxon>
    </lineage>
</organism>
<feature type="region of interest" description="Disordered" evidence="3">
    <location>
        <begin position="40"/>
        <end position="60"/>
    </location>
</feature>
<dbReference type="InterPro" id="IPR007307">
    <property type="entry name" value="Ltv1"/>
</dbReference>
<dbReference type="GO" id="GO:0030688">
    <property type="term" value="C:preribosome, small subunit precursor"/>
    <property type="evidence" value="ECO:0007669"/>
    <property type="project" value="TreeGrafter"/>
</dbReference>
<dbReference type="AlphaFoldDB" id="A0A9N6WTN4"/>
<feature type="region of interest" description="Disordered" evidence="3">
    <location>
        <begin position="295"/>
        <end position="319"/>
    </location>
</feature>
<reference evidence="4" key="1">
    <citation type="submission" date="2021-04" db="EMBL/GenBank/DDBJ databases">
        <authorList>
            <person name="Cornetti L."/>
        </authorList>
    </citation>
    <scope>NUCLEOTIDE SEQUENCE</scope>
</reference>
<name>A0A9N6WTN4_9CRUS</name>
<evidence type="ECO:0000256" key="3">
    <source>
        <dbReference type="SAM" id="MobiDB-lite"/>
    </source>
</evidence>